<keyword evidence="2" id="KW-1185">Reference proteome</keyword>
<evidence type="ECO:0000313" key="1">
    <source>
        <dbReference type="EMBL" id="MDQ0322207.1"/>
    </source>
</evidence>
<dbReference type="RefSeq" id="WP_307233762.1">
    <property type="nucleotide sequence ID" value="NZ_JAUSVF010000002.1"/>
</dbReference>
<reference evidence="1 2" key="1">
    <citation type="submission" date="2023-07" db="EMBL/GenBank/DDBJ databases">
        <title>Genomic Encyclopedia of Type Strains, Phase IV (KMG-IV): sequencing the most valuable type-strain genomes for metagenomic binning, comparative biology and taxonomic classification.</title>
        <authorList>
            <person name="Goeker M."/>
        </authorList>
    </citation>
    <scope>NUCLEOTIDE SEQUENCE [LARGE SCALE GENOMIC DNA]</scope>
    <source>
        <strain evidence="1 2">DSM 1112</strain>
    </source>
</reference>
<comment type="caution">
    <text evidence="1">The sequence shown here is derived from an EMBL/GenBank/DDBJ whole genome shotgun (WGS) entry which is preliminary data.</text>
</comment>
<proteinExistence type="predicted"/>
<protein>
    <recommendedName>
        <fullName evidence="3">DUF982 domain-containing protein</fullName>
    </recommendedName>
</protein>
<evidence type="ECO:0000313" key="2">
    <source>
        <dbReference type="Proteomes" id="UP001230207"/>
    </source>
</evidence>
<accession>A0ABU0BZE3</accession>
<dbReference type="EMBL" id="JAUSVF010000002">
    <property type="protein sequence ID" value="MDQ0322207.1"/>
    <property type="molecule type" value="Genomic_DNA"/>
</dbReference>
<evidence type="ECO:0008006" key="3">
    <source>
        <dbReference type="Google" id="ProtNLM"/>
    </source>
</evidence>
<name>A0ABU0BZE3_9HYPH</name>
<gene>
    <name evidence="1" type="ORF">QO002_004413</name>
</gene>
<sequence>MATSRRPLRATFIYNDDTRTMSVTIEEYSTVLGPFKDQDEAAIAAHAFCIEQAGLVDEAESDPSLSPSERLSLAQLFSAH</sequence>
<organism evidence="1 2">
    <name type="scientific">Pararhizobium capsulatum DSM 1112</name>
    <dbReference type="NCBI Taxonomy" id="1121113"/>
    <lineage>
        <taxon>Bacteria</taxon>
        <taxon>Pseudomonadati</taxon>
        <taxon>Pseudomonadota</taxon>
        <taxon>Alphaproteobacteria</taxon>
        <taxon>Hyphomicrobiales</taxon>
        <taxon>Rhizobiaceae</taxon>
        <taxon>Rhizobium/Agrobacterium group</taxon>
        <taxon>Pararhizobium</taxon>
    </lineage>
</organism>
<dbReference type="Proteomes" id="UP001230207">
    <property type="component" value="Unassembled WGS sequence"/>
</dbReference>